<sequence>MSIFPANADINIEEEREIENIKEELPVFREYKINFSSRQLITNDHGENIIVEKNEALKIWIWKVLKTSKNKYKIYSNNYGNELETLIGKGYSKKLVDSEVSRYLEECLLANPYIKSIENINVDFEGSKLTINVKTKTIYGEVEASV</sequence>
<dbReference type="OrthoDB" id="89089at2"/>
<organism evidence="1 2">
    <name type="scientific">Clostridium tetani (strain Massachusetts / E88)</name>
    <dbReference type="NCBI Taxonomy" id="212717"/>
    <lineage>
        <taxon>Bacteria</taxon>
        <taxon>Bacillati</taxon>
        <taxon>Bacillota</taxon>
        <taxon>Clostridia</taxon>
        <taxon>Eubacteriales</taxon>
        <taxon>Clostridiaceae</taxon>
        <taxon>Clostridium</taxon>
    </lineage>
</organism>
<reference evidence="1 2" key="1">
    <citation type="journal article" date="2003" name="Proc. Natl. Acad. Sci. U.S.A.">
        <title>The genome sequence of Clostridium tetani, the causative agent of tetanus disease.</title>
        <authorList>
            <person name="Brueggemann H."/>
            <person name="Baumer S."/>
            <person name="Fricke W.F."/>
            <person name="Wiezer A."/>
            <person name="Liesegang H."/>
            <person name="Decker I."/>
            <person name="Herzberg C."/>
            <person name="Martinez-Arias R."/>
            <person name="Merkl R."/>
            <person name="Henne A."/>
            <person name="Gottschalk G."/>
        </authorList>
    </citation>
    <scope>NUCLEOTIDE SEQUENCE [LARGE SCALE GENOMIC DNA]</scope>
    <source>
        <strain evidence="2">Massachusetts / E88</strain>
    </source>
</reference>
<keyword evidence="2" id="KW-1185">Reference proteome</keyword>
<evidence type="ECO:0000313" key="1">
    <source>
        <dbReference type="EMBL" id="AAO36614.1"/>
    </source>
</evidence>
<dbReference type="AlphaFoldDB" id="Q892I1"/>
<dbReference type="InterPro" id="IPR020288">
    <property type="entry name" value="Sheath_initiator"/>
</dbReference>
<accession>Q892I1</accession>
<name>Q892I1_CLOTE</name>
<evidence type="ECO:0000313" key="2">
    <source>
        <dbReference type="Proteomes" id="UP000001412"/>
    </source>
</evidence>
<dbReference type="EMBL" id="AE015927">
    <property type="protein sequence ID" value="AAO36614.1"/>
    <property type="molecule type" value="Genomic_DNA"/>
</dbReference>
<proteinExistence type="predicted"/>
<dbReference type="Pfam" id="PF10934">
    <property type="entry name" value="Sheath_initiator"/>
    <property type="match status" value="1"/>
</dbReference>
<dbReference type="Proteomes" id="UP000001412">
    <property type="component" value="Chromosome"/>
</dbReference>
<protein>
    <submittedName>
        <fullName evidence="1">Phage-like element pbsx protein xkdS</fullName>
    </submittedName>
</protein>
<dbReference type="KEGG" id="ctc:CTC_02116"/>
<dbReference type="GeneID" id="24252924"/>
<dbReference type="RefSeq" id="WP_011100272.1">
    <property type="nucleotide sequence ID" value="NC_004557.1"/>
</dbReference>
<gene>
    <name evidence="1" type="primary">xkdS</name>
    <name evidence="1" type="ordered locus">CTC_02116</name>
</gene>
<dbReference type="HOGENOM" id="CLU_141574_2_1_9"/>
<dbReference type="STRING" id="212717.CTC_02116"/>